<dbReference type="GO" id="GO:0017056">
    <property type="term" value="F:structural constituent of nuclear pore"/>
    <property type="evidence" value="ECO:0007669"/>
    <property type="project" value="InterPro"/>
</dbReference>
<reference evidence="3" key="1">
    <citation type="submission" date="2015-01" db="EMBL/GenBank/DDBJ databases">
        <authorList>
            <person name="Aksoy S."/>
            <person name="Warren W."/>
            <person name="Wilson R.K."/>
        </authorList>
    </citation>
    <scope>NUCLEOTIDE SEQUENCE [LARGE SCALE GENOMIC DNA]</scope>
    <source>
        <strain evidence="3">IAEA</strain>
    </source>
</reference>
<dbReference type="GO" id="GO:0006405">
    <property type="term" value="P:RNA export from nucleus"/>
    <property type="evidence" value="ECO:0007669"/>
    <property type="project" value="TreeGrafter"/>
</dbReference>
<dbReference type="GO" id="GO:0006606">
    <property type="term" value="P:protein import into nucleus"/>
    <property type="evidence" value="ECO:0007669"/>
    <property type="project" value="TreeGrafter"/>
</dbReference>
<evidence type="ECO:0000313" key="2">
    <source>
        <dbReference type="EnsemblMetazoa" id="GPPI019646-PA"/>
    </source>
</evidence>
<proteinExistence type="predicted"/>
<name>A0A1B0B5M1_9MUSC</name>
<dbReference type="EMBL" id="JXJN01008770">
    <property type="status" value="NOT_ANNOTATED_CDS"/>
    <property type="molecule type" value="Genomic_DNA"/>
</dbReference>
<sequence length="176" mass="20668">MMAHFIVFLSFDKVVTRMCHNPEYGPLLLAWMFVNIRYTNASENDQQLLLCRQMGKRALDLNCFSYMHDMISNSIFKEDSLVSPIVRKTVYNMLCCMCHYFDGDGSCCKYPYVYHLLNLVNYWHGPVWLKILVVQRDVESSKTYGELITTYWELTHVFIFAKKTHCINAFLSIKSS</sequence>
<feature type="domain" description="Nucleoporin Nup188 N-terminal" evidence="1">
    <location>
        <begin position="7"/>
        <end position="94"/>
    </location>
</feature>
<dbReference type="VEuPathDB" id="VectorBase:GPPI019646"/>
<keyword evidence="3" id="KW-1185">Reference proteome</keyword>
<dbReference type="GO" id="GO:0044611">
    <property type="term" value="C:nuclear pore inner ring"/>
    <property type="evidence" value="ECO:0007669"/>
    <property type="project" value="TreeGrafter"/>
</dbReference>
<evidence type="ECO:0000313" key="3">
    <source>
        <dbReference type="Proteomes" id="UP000092460"/>
    </source>
</evidence>
<dbReference type="AlphaFoldDB" id="A0A1B0B5M1"/>
<protein>
    <recommendedName>
        <fullName evidence="1">Nucleoporin Nup188 N-terminal domain-containing protein</fullName>
    </recommendedName>
</protein>
<dbReference type="EnsemblMetazoa" id="GPPI019646-RA">
    <property type="protein sequence ID" value="GPPI019646-PA"/>
    <property type="gene ID" value="GPPI019646"/>
</dbReference>
<dbReference type="InterPro" id="IPR018864">
    <property type="entry name" value="Nucleoporin_Nup188_N"/>
</dbReference>
<dbReference type="InterPro" id="IPR044840">
    <property type="entry name" value="Nup188"/>
</dbReference>
<evidence type="ECO:0000259" key="1">
    <source>
        <dbReference type="Pfam" id="PF10487"/>
    </source>
</evidence>
<reference evidence="2" key="2">
    <citation type="submission" date="2020-05" db="UniProtKB">
        <authorList>
            <consortium name="EnsemblMetazoa"/>
        </authorList>
    </citation>
    <scope>IDENTIFICATION</scope>
    <source>
        <strain evidence="2">IAEA</strain>
    </source>
</reference>
<dbReference type="PANTHER" id="PTHR31431">
    <property type="entry name" value="NUCLEOPORIN NUP188 HOMOLOG"/>
    <property type="match status" value="1"/>
</dbReference>
<dbReference type="Proteomes" id="UP000092460">
    <property type="component" value="Unassembled WGS sequence"/>
</dbReference>
<dbReference type="PANTHER" id="PTHR31431:SF1">
    <property type="entry name" value="NUCLEOPORIN NUP188"/>
    <property type="match status" value="1"/>
</dbReference>
<dbReference type="Pfam" id="PF10487">
    <property type="entry name" value="Nup188_N"/>
    <property type="match status" value="1"/>
</dbReference>
<organism evidence="2 3">
    <name type="scientific">Glossina palpalis gambiensis</name>
    <dbReference type="NCBI Taxonomy" id="67801"/>
    <lineage>
        <taxon>Eukaryota</taxon>
        <taxon>Metazoa</taxon>
        <taxon>Ecdysozoa</taxon>
        <taxon>Arthropoda</taxon>
        <taxon>Hexapoda</taxon>
        <taxon>Insecta</taxon>
        <taxon>Pterygota</taxon>
        <taxon>Neoptera</taxon>
        <taxon>Endopterygota</taxon>
        <taxon>Diptera</taxon>
        <taxon>Brachycera</taxon>
        <taxon>Muscomorpha</taxon>
        <taxon>Hippoboscoidea</taxon>
        <taxon>Glossinidae</taxon>
        <taxon>Glossina</taxon>
    </lineage>
</organism>
<accession>A0A1B0B5M1</accession>
<dbReference type="STRING" id="67801.A0A1B0B5M1"/>